<evidence type="ECO:0000313" key="1">
    <source>
        <dbReference type="EMBL" id="KAI3676166.1"/>
    </source>
</evidence>
<keyword evidence="2" id="KW-1185">Reference proteome</keyword>
<sequence>MEPPTISLSSVEKKLESRSVICGMKREKAVIAVEPYASEGVNHYFYYSSPSVLNKTVFQTLMTIIVSENPIP</sequence>
<dbReference type="Proteomes" id="UP001056120">
    <property type="component" value="Linkage Group LG29"/>
</dbReference>
<comment type="caution">
    <text evidence="1">The sequence shown here is derived from an EMBL/GenBank/DDBJ whole genome shotgun (WGS) entry which is preliminary data.</text>
</comment>
<accession>A0ACB8XY16</accession>
<evidence type="ECO:0000313" key="2">
    <source>
        <dbReference type="Proteomes" id="UP001056120"/>
    </source>
</evidence>
<proteinExistence type="predicted"/>
<dbReference type="EMBL" id="CM042046">
    <property type="protein sequence ID" value="KAI3676166.1"/>
    <property type="molecule type" value="Genomic_DNA"/>
</dbReference>
<reference evidence="1 2" key="2">
    <citation type="journal article" date="2022" name="Mol. Ecol. Resour.">
        <title>The genomes of chicory, endive, great burdock and yacon provide insights into Asteraceae paleo-polyploidization history and plant inulin production.</title>
        <authorList>
            <person name="Fan W."/>
            <person name="Wang S."/>
            <person name="Wang H."/>
            <person name="Wang A."/>
            <person name="Jiang F."/>
            <person name="Liu H."/>
            <person name="Zhao H."/>
            <person name="Xu D."/>
            <person name="Zhang Y."/>
        </authorList>
    </citation>
    <scope>NUCLEOTIDE SEQUENCE [LARGE SCALE GENOMIC DNA]</scope>
    <source>
        <strain evidence="2">cv. Yunnan</strain>
        <tissue evidence="1">Leaves</tissue>
    </source>
</reference>
<gene>
    <name evidence="1" type="ORF">L1987_85766</name>
</gene>
<name>A0ACB8XY16_9ASTR</name>
<organism evidence="1 2">
    <name type="scientific">Smallanthus sonchifolius</name>
    <dbReference type="NCBI Taxonomy" id="185202"/>
    <lineage>
        <taxon>Eukaryota</taxon>
        <taxon>Viridiplantae</taxon>
        <taxon>Streptophyta</taxon>
        <taxon>Embryophyta</taxon>
        <taxon>Tracheophyta</taxon>
        <taxon>Spermatophyta</taxon>
        <taxon>Magnoliopsida</taxon>
        <taxon>eudicotyledons</taxon>
        <taxon>Gunneridae</taxon>
        <taxon>Pentapetalae</taxon>
        <taxon>asterids</taxon>
        <taxon>campanulids</taxon>
        <taxon>Asterales</taxon>
        <taxon>Asteraceae</taxon>
        <taxon>Asteroideae</taxon>
        <taxon>Heliantheae alliance</taxon>
        <taxon>Millerieae</taxon>
        <taxon>Smallanthus</taxon>
    </lineage>
</organism>
<reference evidence="2" key="1">
    <citation type="journal article" date="2022" name="Mol. Ecol. Resour.">
        <title>The genomes of chicory, endive, great burdock and yacon provide insights into Asteraceae palaeo-polyploidization history and plant inulin production.</title>
        <authorList>
            <person name="Fan W."/>
            <person name="Wang S."/>
            <person name="Wang H."/>
            <person name="Wang A."/>
            <person name="Jiang F."/>
            <person name="Liu H."/>
            <person name="Zhao H."/>
            <person name="Xu D."/>
            <person name="Zhang Y."/>
        </authorList>
    </citation>
    <scope>NUCLEOTIDE SEQUENCE [LARGE SCALE GENOMIC DNA]</scope>
    <source>
        <strain evidence="2">cv. Yunnan</strain>
    </source>
</reference>
<protein>
    <submittedName>
        <fullName evidence="1">Uncharacterized protein</fullName>
    </submittedName>
</protein>